<reference evidence="1 2" key="2">
    <citation type="journal article" date="2022" name="Mol. Biol. Evol.">
        <title>Comparative Genomics Reveals Insights into the Divergent Evolution of Astigmatic Mites and Household Pest Adaptations.</title>
        <authorList>
            <person name="Xiong Q."/>
            <person name="Wan A.T."/>
            <person name="Liu X."/>
            <person name="Fung C.S."/>
            <person name="Xiao X."/>
            <person name="Malainual N."/>
            <person name="Hou J."/>
            <person name="Wang L."/>
            <person name="Wang M."/>
            <person name="Yang K.Y."/>
            <person name="Cui Y."/>
            <person name="Leung E.L."/>
            <person name="Nong W."/>
            <person name="Shin S.K."/>
            <person name="Au S.W."/>
            <person name="Jeong K.Y."/>
            <person name="Chew F.T."/>
            <person name="Hui J.H."/>
            <person name="Leung T.F."/>
            <person name="Tungtrongchitr A."/>
            <person name="Zhong N."/>
            <person name="Liu Z."/>
            <person name="Tsui S.K."/>
        </authorList>
    </citation>
    <scope>NUCLEOTIDE SEQUENCE [LARGE SCALE GENOMIC DNA]</scope>
    <source>
        <strain evidence="1">Derp</strain>
    </source>
</reference>
<evidence type="ECO:0000313" key="2">
    <source>
        <dbReference type="Proteomes" id="UP000887458"/>
    </source>
</evidence>
<comment type="caution">
    <text evidence="1">The sequence shown here is derived from an EMBL/GenBank/DDBJ whole genome shotgun (WGS) entry which is preliminary data.</text>
</comment>
<organism evidence="1 2">
    <name type="scientific">Dermatophagoides pteronyssinus</name>
    <name type="common">European house dust mite</name>
    <dbReference type="NCBI Taxonomy" id="6956"/>
    <lineage>
        <taxon>Eukaryota</taxon>
        <taxon>Metazoa</taxon>
        <taxon>Ecdysozoa</taxon>
        <taxon>Arthropoda</taxon>
        <taxon>Chelicerata</taxon>
        <taxon>Arachnida</taxon>
        <taxon>Acari</taxon>
        <taxon>Acariformes</taxon>
        <taxon>Sarcoptiformes</taxon>
        <taxon>Astigmata</taxon>
        <taxon>Psoroptidia</taxon>
        <taxon>Analgoidea</taxon>
        <taxon>Pyroglyphidae</taxon>
        <taxon>Dermatophagoidinae</taxon>
        <taxon>Dermatophagoides</taxon>
    </lineage>
</organism>
<name>A0ABQ8IQN2_DERPT</name>
<keyword evidence="2" id="KW-1185">Reference proteome</keyword>
<proteinExistence type="predicted"/>
<protein>
    <submittedName>
        <fullName evidence="1">Uncharacterized protein</fullName>
    </submittedName>
</protein>
<dbReference type="Proteomes" id="UP000887458">
    <property type="component" value="Unassembled WGS sequence"/>
</dbReference>
<accession>A0ABQ8IQN2</accession>
<gene>
    <name evidence="1" type="ORF">DERP_013653</name>
</gene>
<sequence length="72" mass="8203">MSFVRDALIICRHSEPTLCTFCTIFSHNFIRESSYNDRCCCMVSSLKFNTITTTMKHHVLSSNISLTCSCSQ</sequence>
<reference evidence="1 2" key="1">
    <citation type="journal article" date="2018" name="J. Allergy Clin. Immunol.">
        <title>High-quality assembly of Dermatophagoides pteronyssinus genome and transcriptome reveals a wide range of novel allergens.</title>
        <authorList>
            <person name="Liu X.Y."/>
            <person name="Yang K.Y."/>
            <person name="Wang M.Q."/>
            <person name="Kwok J.S."/>
            <person name="Zeng X."/>
            <person name="Yang Z."/>
            <person name="Xiao X.J."/>
            <person name="Lau C.P."/>
            <person name="Li Y."/>
            <person name="Huang Z.M."/>
            <person name="Ba J.G."/>
            <person name="Yim A.K."/>
            <person name="Ouyang C.Y."/>
            <person name="Ngai S.M."/>
            <person name="Chan T.F."/>
            <person name="Leung E.L."/>
            <person name="Liu L."/>
            <person name="Liu Z.G."/>
            <person name="Tsui S.K."/>
        </authorList>
    </citation>
    <scope>NUCLEOTIDE SEQUENCE [LARGE SCALE GENOMIC DNA]</scope>
    <source>
        <strain evidence="1">Derp</strain>
    </source>
</reference>
<dbReference type="EMBL" id="NJHN03000131">
    <property type="protein sequence ID" value="KAH9412410.1"/>
    <property type="molecule type" value="Genomic_DNA"/>
</dbReference>
<evidence type="ECO:0000313" key="1">
    <source>
        <dbReference type="EMBL" id="KAH9412410.1"/>
    </source>
</evidence>